<dbReference type="SUPFAM" id="SSF48371">
    <property type="entry name" value="ARM repeat"/>
    <property type="match status" value="1"/>
</dbReference>
<dbReference type="InterPro" id="IPR011989">
    <property type="entry name" value="ARM-like"/>
</dbReference>
<organism evidence="2 3">
    <name type="scientific">Kitasatospora cathayae</name>
    <dbReference type="NCBI Taxonomy" id="3004092"/>
    <lineage>
        <taxon>Bacteria</taxon>
        <taxon>Bacillati</taxon>
        <taxon>Actinomycetota</taxon>
        <taxon>Actinomycetes</taxon>
        <taxon>Kitasatosporales</taxon>
        <taxon>Streptomycetaceae</taxon>
        <taxon>Kitasatospora</taxon>
    </lineage>
</organism>
<keyword evidence="3" id="KW-1185">Reference proteome</keyword>
<dbReference type="Proteomes" id="UP001212821">
    <property type="component" value="Chromosome"/>
</dbReference>
<sequence>MSDEATASHAERGGADPAVGDRSVPAGDATAEKHPAPSGTADEGEGPLNEAAALVALSKGADDPQEWADAARVAQIADLIAHRLRDDPSGLRIGTLALFQDTVSFGGGFNVHGHAAERTGVPASAGGSLARIEPDEQNGHLACYVRPHGYKSALELLQECHLIVLAQPPGTGRAAAAVNLLVEALIDAGAADGGSCYRSTDPSAVLSATWTPPHQNAGYLVELDDRSARGSTVYDAVDSGWLTAAASALKARNSFMVVITGPPRGVLAWAADRTPYVFSDLGAIDATEVLERHVLGPAPDEAELRDLRARLARSGAAEALREQPEPAIAVALARTVRARRDLAEQVALLRDPSEQVRQWFSRHEDLEALCFAVSAAVLEGSSYLTVSDAAIQLHTALVRDPYTLTGLRYRDRLGHDQPWITVSGAADDGTARPFGPPKVSFRSPLVRQAVLAHAWSYLDGMRNELLAWLRRLLVHSDVEVRARAAVAAGVMAWSDHEHALHRYLSSWSSSTVWPVRQAAATALGVIGGQPGLTEAVWGRLDRWAVEGTSAAARRQAKTAATAAGGLLGRDAPDRALAVLRIALAWKDDWGNLVPVAWSVVRLNDQGRADAVLAALLEWSKAQDLSPMVAKSLSVFLFSAERTHPATAGEADRPSVLWTRVGELGRPLEELWARALARKPIQEQALATLRTWLTDYAERDPRRLPVVRELLIGIARRPGKHRERLVYWLGVWSADRERPCRAAASLREAVVAATSR</sequence>
<accession>A0ABY7QAX2</accession>
<dbReference type="RefSeq" id="WP_270147491.1">
    <property type="nucleotide sequence ID" value="NZ_CP115450.1"/>
</dbReference>
<dbReference type="EMBL" id="CP115450">
    <property type="protein sequence ID" value="WBP89271.1"/>
    <property type="molecule type" value="Genomic_DNA"/>
</dbReference>
<dbReference type="InterPro" id="IPR016024">
    <property type="entry name" value="ARM-type_fold"/>
</dbReference>
<evidence type="ECO:0000256" key="1">
    <source>
        <dbReference type="SAM" id="MobiDB-lite"/>
    </source>
</evidence>
<reference evidence="3" key="1">
    <citation type="submission" date="2022-12" db="EMBL/GenBank/DDBJ databases">
        <authorList>
            <person name="Mo P."/>
        </authorList>
    </citation>
    <scope>NUCLEOTIDE SEQUENCE [LARGE SCALE GENOMIC DNA]</scope>
    <source>
        <strain evidence="3">HUAS 3-15</strain>
    </source>
</reference>
<protein>
    <recommendedName>
        <fullName evidence="4">HEAT repeat domain-containing protein</fullName>
    </recommendedName>
</protein>
<evidence type="ECO:0008006" key="4">
    <source>
        <dbReference type="Google" id="ProtNLM"/>
    </source>
</evidence>
<evidence type="ECO:0000313" key="2">
    <source>
        <dbReference type="EMBL" id="WBP89271.1"/>
    </source>
</evidence>
<proteinExistence type="predicted"/>
<gene>
    <name evidence="2" type="ORF">O1G21_27795</name>
</gene>
<dbReference type="Gene3D" id="1.25.10.10">
    <property type="entry name" value="Leucine-rich Repeat Variant"/>
    <property type="match status" value="1"/>
</dbReference>
<evidence type="ECO:0000313" key="3">
    <source>
        <dbReference type="Proteomes" id="UP001212821"/>
    </source>
</evidence>
<feature type="region of interest" description="Disordered" evidence="1">
    <location>
        <begin position="1"/>
        <end position="46"/>
    </location>
</feature>
<name>A0ABY7QAX2_9ACTN</name>